<proteinExistence type="predicted"/>
<evidence type="ECO:0000313" key="1">
    <source>
        <dbReference type="EMBL" id="ACJ27287.1"/>
    </source>
</evidence>
<evidence type="ECO:0000313" key="2">
    <source>
        <dbReference type="Proteomes" id="UP000000753"/>
    </source>
</evidence>
<dbReference type="Proteomes" id="UP000000753">
    <property type="component" value="Chromosome"/>
</dbReference>
<sequence length="42" mass="4946">MGWHNPFFDGRFLYKKHGFYSVLLILPRQRPLAAINASPTWV</sequence>
<gene>
    <name evidence="1" type="ordered locus">swp_0456</name>
</gene>
<dbReference type="KEGG" id="swp:swp_0456"/>
<accession>B8CI11</accession>
<name>B8CI11_SHEPW</name>
<dbReference type="EMBL" id="CP000472">
    <property type="protein sequence ID" value="ACJ27287.1"/>
    <property type="molecule type" value="Genomic_DNA"/>
</dbReference>
<protein>
    <submittedName>
        <fullName evidence="1">Uncharacterized protein</fullName>
    </submittedName>
</protein>
<reference evidence="1 2" key="1">
    <citation type="journal article" date="2008" name="PLoS ONE">
        <title>Environmental adaptation: genomic analysis of the piezotolerant and psychrotolerant deep-sea iron reducing bacterium Shewanella piezotolerans WP3.</title>
        <authorList>
            <person name="Wang F."/>
            <person name="Wang J."/>
            <person name="Jian H."/>
            <person name="Zhang B."/>
            <person name="Li S."/>
            <person name="Wang F."/>
            <person name="Zeng X."/>
            <person name="Gao L."/>
            <person name="Bartlett D.H."/>
            <person name="Yu J."/>
            <person name="Hu S."/>
            <person name="Xiao X."/>
        </authorList>
    </citation>
    <scope>NUCLEOTIDE SEQUENCE [LARGE SCALE GENOMIC DNA]</scope>
    <source>
        <strain evidence="2">WP3 / JCM 13877</strain>
    </source>
</reference>
<keyword evidence="2" id="KW-1185">Reference proteome</keyword>
<organism evidence="1 2">
    <name type="scientific">Shewanella piezotolerans (strain WP3 / JCM 13877)</name>
    <dbReference type="NCBI Taxonomy" id="225849"/>
    <lineage>
        <taxon>Bacteria</taxon>
        <taxon>Pseudomonadati</taxon>
        <taxon>Pseudomonadota</taxon>
        <taxon>Gammaproteobacteria</taxon>
        <taxon>Alteromonadales</taxon>
        <taxon>Shewanellaceae</taxon>
        <taxon>Shewanella</taxon>
    </lineage>
</organism>
<dbReference type="HOGENOM" id="CLU_3257785_0_0_6"/>
<dbReference type="AlphaFoldDB" id="B8CI11"/>